<feature type="domain" description="Kinesin motor" evidence="12">
    <location>
        <begin position="11"/>
        <end position="343"/>
    </location>
</feature>
<dbReference type="PANTHER" id="PTHR47968">
    <property type="entry name" value="CENTROMERE PROTEIN E"/>
    <property type="match status" value="1"/>
</dbReference>
<dbReference type="SUPFAM" id="SSF52540">
    <property type="entry name" value="P-loop containing nucleoside triphosphate hydrolases"/>
    <property type="match status" value="1"/>
</dbReference>
<proteinExistence type="inferred from homology"/>
<dbReference type="Proteomes" id="UP001652627">
    <property type="component" value="Chromosome 19"/>
</dbReference>
<accession>A0ABM4FIG2</accession>
<reference evidence="14" key="1">
    <citation type="submission" date="2025-08" db="UniProtKB">
        <authorList>
            <consortium name="RefSeq"/>
        </authorList>
    </citation>
    <scope>IDENTIFICATION</scope>
    <source>
        <tissue evidence="14">Blood</tissue>
    </source>
</reference>
<feature type="region of interest" description="Disordered" evidence="11">
    <location>
        <begin position="655"/>
        <end position="700"/>
    </location>
</feature>
<evidence type="ECO:0000313" key="13">
    <source>
        <dbReference type="Proteomes" id="UP001652627"/>
    </source>
</evidence>
<evidence type="ECO:0000256" key="1">
    <source>
        <dbReference type="ARBA" id="ARBA00004245"/>
    </source>
</evidence>
<dbReference type="Pfam" id="PF00225">
    <property type="entry name" value="Kinesin"/>
    <property type="match status" value="1"/>
</dbReference>
<dbReference type="PROSITE" id="PS00411">
    <property type="entry name" value="KINESIN_MOTOR_1"/>
    <property type="match status" value="1"/>
</dbReference>
<keyword evidence="4 8" id="KW-0067">ATP-binding</keyword>
<evidence type="ECO:0000256" key="9">
    <source>
        <dbReference type="RuleBase" id="RU000394"/>
    </source>
</evidence>
<feature type="compositionally biased region" description="Basic and acidic residues" evidence="11">
    <location>
        <begin position="756"/>
        <end position="767"/>
    </location>
</feature>
<feature type="region of interest" description="Disordered" evidence="11">
    <location>
        <begin position="714"/>
        <end position="842"/>
    </location>
</feature>
<dbReference type="SMART" id="SM00129">
    <property type="entry name" value="KISc"/>
    <property type="match status" value="1"/>
</dbReference>
<name>A0ABM4FIG2_9AVES</name>
<feature type="compositionally biased region" description="Basic and acidic residues" evidence="11">
    <location>
        <begin position="461"/>
        <end position="487"/>
    </location>
</feature>
<evidence type="ECO:0000256" key="3">
    <source>
        <dbReference type="ARBA" id="ARBA00022741"/>
    </source>
</evidence>
<keyword evidence="5 10" id="KW-0175">Coiled coil</keyword>
<dbReference type="InterPro" id="IPR027417">
    <property type="entry name" value="P-loop_NTPase"/>
</dbReference>
<evidence type="ECO:0000256" key="6">
    <source>
        <dbReference type="ARBA" id="ARBA00023175"/>
    </source>
</evidence>
<comment type="subcellular location">
    <subcellularLocation>
        <location evidence="1">Cytoplasm</location>
        <location evidence="1">Cytoskeleton</location>
    </subcellularLocation>
</comment>
<evidence type="ECO:0000259" key="12">
    <source>
        <dbReference type="PROSITE" id="PS50067"/>
    </source>
</evidence>
<keyword evidence="6 8" id="KW-0505">Motor protein</keyword>
<dbReference type="InterPro" id="IPR019821">
    <property type="entry name" value="Kinesin_motor_CS"/>
</dbReference>
<comment type="similarity">
    <text evidence="8 9">Belongs to the TRAFAC class myosin-kinesin ATPase superfamily. Kinesin family.</text>
</comment>
<dbReference type="InterPro" id="IPR027640">
    <property type="entry name" value="Kinesin-like_fam"/>
</dbReference>
<dbReference type="CDD" id="cd01370">
    <property type="entry name" value="KISc_KIP3_like"/>
    <property type="match status" value="1"/>
</dbReference>
<dbReference type="InterPro" id="IPR001752">
    <property type="entry name" value="Kinesin_motor_dom"/>
</dbReference>
<evidence type="ECO:0000256" key="11">
    <source>
        <dbReference type="SAM" id="MobiDB-lite"/>
    </source>
</evidence>
<dbReference type="PROSITE" id="PS50067">
    <property type="entry name" value="KINESIN_MOTOR_2"/>
    <property type="match status" value="1"/>
</dbReference>
<evidence type="ECO:0000256" key="7">
    <source>
        <dbReference type="ARBA" id="ARBA00023212"/>
    </source>
</evidence>
<evidence type="ECO:0000256" key="5">
    <source>
        <dbReference type="ARBA" id="ARBA00023054"/>
    </source>
</evidence>
<feature type="binding site" evidence="8">
    <location>
        <begin position="104"/>
        <end position="111"/>
    </location>
    <ligand>
        <name>ATP</name>
        <dbReference type="ChEBI" id="CHEBI:30616"/>
    </ligand>
</feature>
<feature type="coiled-coil region" evidence="10">
    <location>
        <begin position="501"/>
        <end position="542"/>
    </location>
</feature>
<feature type="region of interest" description="Disordered" evidence="11">
    <location>
        <begin position="461"/>
        <end position="499"/>
    </location>
</feature>
<dbReference type="RefSeq" id="XP_067164738.1">
    <property type="nucleotide sequence ID" value="XM_067308637.1"/>
</dbReference>
<dbReference type="InterPro" id="IPR036961">
    <property type="entry name" value="Kinesin_motor_dom_sf"/>
</dbReference>
<evidence type="ECO:0000256" key="2">
    <source>
        <dbReference type="ARBA" id="ARBA00022701"/>
    </source>
</evidence>
<sequence>MKAPGDTEDQQLTVALRIRPLSAAELEEGASLIAHRLDEQVVVLRDPMEDPDDVLRANRSREKSYVFDVAFDSTATQETVYRATTRGLVAGVISGYNATVFAYGPTGCGKTYTMLGTDREPGIYARTLGDLFQAIEDTSGDMDYEVSMSYLEIYNEMIRDLLNPSLGYLELREDSKGVIQVAGITEVSAINAEEVMQLLLKGNKQRTQEPTAANRTSSRSHAVLQVSVRQRSRRGGAVRLGRLFMIDLAGSERAAQTQNRGQRMKEGAHINRSLLALGNCINALSDKASNKYVNYRDSKLTRLLKDSLGGNSRTVMIAHISPASTAFEESRSTLTYADRARSIRTMVRRNLLSVSYRVAQYSSIVADLRREIQHLKSRVDTEPGRPAQGERGDIRYVQAQVQLQGAGGERPEPGRLREELLGACREQEALRRLLLELEGTALHARLEASRHLLTLARWDQKTRRGRQRSEEGRKEPYGPGDSERDSDTGDDQSDVPEPPNVAAARESIVALMEEQSRLQERKAELERRFRESQQRARRLEEALPCWSGSEEQREVLGLLRRVHELQLENAETQSRTLLEGGPLHPPAAVLQRFDRHRALCARIIRQQRQLIADHGLSVPRRLQELYETYRRELAGGPERRAAPKCLPWASLASWSSQHNSSPGSTSGSEAAPGRGAEQHGQQARELQQPPAPVSGSTKSIAAEAARRRCCQLLSARWSPPEPPPERSRLPSCEDSPASSAAGTALRWVQARKKGGKKPEKREESLDAKRRKRRSRSFEVTGRRLADPKDAAPRPLALHSSSEHAAPAMPGARVPQSQLAGRGDSALPAPLRLPASVKTGRRH</sequence>
<keyword evidence="7" id="KW-0206">Cytoskeleton</keyword>
<dbReference type="PRINTS" id="PR00380">
    <property type="entry name" value="KINESINHEAVY"/>
</dbReference>
<protein>
    <recommendedName>
        <fullName evidence="9">Kinesin-like protein</fullName>
    </recommendedName>
</protein>
<dbReference type="GeneID" id="136993703"/>
<keyword evidence="13" id="KW-1185">Reference proteome</keyword>
<evidence type="ECO:0000256" key="4">
    <source>
        <dbReference type="ARBA" id="ARBA00022840"/>
    </source>
</evidence>
<keyword evidence="7" id="KW-0963">Cytoplasm</keyword>
<feature type="compositionally biased region" description="Basic and acidic residues" evidence="11">
    <location>
        <begin position="780"/>
        <end position="791"/>
    </location>
</feature>
<dbReference type="Gene3D" id="3.40.850.10">
    <property type="entry name" value="Kinesin motor domain"/>
    <property type="match status" value="1"/>
</dbReference>
<keyword evidence="3 8" id="KW-0547">Nucleotide-binding</keyword>
<evidence type="ECO:0000256" key="10">
    <source>
        <dbReference type="SAM" id="Coils"/>
    </source>
</evidence>
<evidence type="ECO:0000256" key="8">
    <source>
        <dbReference type="PROSITE-ProRule" id="PRU00283"/>
    </source>
</evidence>
<dbReference type="PANTHER" id="PTHR47968:SF13">
    <property type="entry name" value="KINESIN-LIKE PROTEIN KIF19 ISOFORM X1"/>
    <property type="match status" value="1"/>
</dbReference>
<feature type="compositionally biased region" description="Polar residues" evidence="11">
    <location>
        <begin position="655"/>
        <end position="668"/>
    </location>
</feature>
<evidence type="ECO:0000313" key="14">
    <source>
        <dbReference type="RefSeq" id="XP_067164738.1"/>
    </source>
</evidence>
<organism evidence="13 14">
    <name type="scientific">Apteryx mantelli</name>
    <name type="common">North Island brown kiwi</name>
    <dbReference type="NCBI Taxonomy" id="2696672"/>
    <lineage>
        <taxon>Eukaryota</taxon>
        <taxon>Metazoa</taxon>
        <taxon>Chordata</taxon>
        <taxon>Craniata</taxon>
        <taxon>Vertebrata</taxon>
        <taxon>Euteleostomi</taxon>
        <taxon>Archelosauria</taxon>
        <taxon>Archosauria</taxon>
        <taxon>Dinosauria</taxon>
        <taxon>Saurischia</taxon>
        <taxon>Theropoda</taxon>
        <taxon>Coelurosauria</taxon>
        <taxon>Aves</taxon>
        <taxon>Palaeognathae</taxon>
        <taxon>Apterygiformes</taxon>
        <taxon>Apterygidae</taxon>
        <taxon>Apteryx</taxon>
    </lineage>
</organism>
<keyword evidence="2 9" id="KW-0493">Microtubule</keyword>
<gene>
    <name evidence="14" type="primary">KIF19</name>
</gene>